<reference evidence="2" key="2">
    <citation type="submission" date="2021-08" db="EMBL/GenBank/DDBJ databases">
        <authorList>
            <person name="Gostincar C."/>
            <person name="Sun X."/>
            <person name="Song Z."/>
            <person name="Gunde-Cimerman N."/>
        </authorList>
    </citation>
    <scope>NUCLEOTIDE SEQUENCE</scope>
    <source>
        <strain evidence="2">EXF-8016</strain>
    </source>
</reference>
<feature type="non-terminal residue" evidence="2">
    <location>
        <position position="413"/>
    </location>
</feature>
<protein>
    <submittedName>
        <fullName evidence="2">Uncharacterized protein</fullName>
    </submittedName>
</protein>
<evidence type="ECO:0000313" key="2">
    <source>
        <dbReference type="EMBL" id="KAH0227416.1"/>
    </source>
</evidence>
<reference evidence="2" key="1">
    <citation type="journal article" date="2021" name="J Fungi (Basel)">
        <title>Virulence traits and population genomics of the black yeast Aureobasidium melanogenum.</title>
        <authorList>
            <person name="Cernosa A."/>
            <person name="Sun X."/>
            <person name="Gostincar C."/>
            <person name="Fang C."/>
            <person name="Gunde-Cimerman N."/>
            <person name="Song Z."/>
        </authorList>
    </citation>
    <scope>NUCLEOTIDE SEQUENCE</scope>
    <source>
        <strain evidence="2">EXF-8016</strain>
    </source>
</reference>
<dbReference type="EMBL" id="JAHFYH010000010">
    <property type="protein sequence ID" value="KAH0227416.1"/>
    <property type="molecule type" value="Genomic_DNA"/>
</dbReference>
<dbReference type="AlphaFoldDB" id="A0A9P8GLY6"/>
<dbReference type="Proteomes" id="UP000767238">
    <property type="component" value="Unassembled WGS sequence"/>
</dbReference>
<evidence type="ECO:0000256" key="1">
    <source>
        <dbReference type="SAM" id="MobiDB-lite"/>
    </source>
</evidence>
<feature type="compositionally biased region" description="Polar residues" evidence="1">
    <location>
        <begin position="41"/>
        <end position="51"/>
    </location>
</feature>
<feature type="region of interest" description="Disordered" evidence="1">
    <location>
        <begin position="118"/>
        <end position="178"/>
    </location>
</feature>
<sequence>MIYESHNQRALGRRALNRVEQVSGHLLSRPVYARENMAVTRTQPATGTSSFLRHHQNGPSTMMVPSPDHSPACAAVSLPSFRHFAEVADQSNLQYMRAPSLGCEYVPVPIIRTESSYVSPPESVAAPSPTPSRSVSPTMPQMVLPIRRAKKSSPSYRVEKKTKSSKRKDYSAMARAQECENNRRIEEAQRPYKDVNGYLMPGGNSNHVNANRPFPRFDRTHVPREAKRAKSVTGSSDPNTRHNVAQTHLRAEKGSSRMVLQRLLVGGLGWKGHRLQTVVNAKSSGMLYEEKDLLQASTQFDALAIIIMQELFGARGMQRLGGILDFFDPEDVQPADVVRDAHDDDRTYNLKCQAARIQVIEEAHLPLGLKNVRSRDELLHIIEQKLMPIASDYGRVALQQMFFCKPRDARAMF</sequence>
<dbReference type="OrthoDB" id="3887577at2759"/>
<feature type="region of interest" description="Disordered" evidence="1">
    <location>
        <begin position="41"/>
        <end position="68"/>
    </location>
</feature>
<evidence type="ECO:0000313" key="3">
    <source>
        <dbReference type="Proteomes" id="UP000767238"/>
    </source>
</evidence>
<name>A0A9P8GLY6_AURME</name>
<proteinExistence type="predicted"/>
<feature type="compositionally biased region" description="Basic and acidic residues" evidence="1">
    <location>
        <begin position="157"/>
        <end position="170"/>
    </location>
</feature>
<organism evidence="2 3">
    <name type="scientific">Aureobasidium melanogenum</name>
    <name type="common">Aureobasidium pullulans var. melanogenum</name>
    <dbReference type="NCBI Taxonomy" id="46634"/>
    <lineage>
        <taxon>Eukaryota</taxon>
        <taxon>Fungi</taxon>
        <taxon>Dikarya</taxon>
        <taxon>Ascomycota</taxon>
        <taxon>Pezizomycotina</taxon>
        <taxon>Dothideomycetes</taxon>
        <taxon>Dothideomycetidae</taxon>
        <taxon>Dothideales</taxon>
        <taxon>Saccotheciaceae</taxon>
        <taxon>Aureobasidium</taxon>
    </lineage>
</organism>
<accession>A0A9P8GLY6</accession>
<feature type="compositionally biased region" description="Low complexity" evidence="1">
    <location>
        <begin position="118"/>
        <end position="140"/>
    </location>
</feature>
<comment type="caution">
    <text evidence="2">The sequence shown here is derived from an EMBL/GenBank/DDBJ whole genome shotgun (WGS) entry which is preliminary data.</text>
</comment>
<gene>
    <name evidence="2" type="ORF">KCV03_g2287</name>
</gene>